<gene>
    <name evidence="1" type="ORF">LRP49_03290</name>
</gene>
<dbReference type="CDD" id="cd02603">
    <property type="entry name" value="HAD_sEH-N_like"/>
    <property type="match status" value="1"/>
</dbReference>
<reference evidence="1" key="1">
    <citation type="submission" date="2021-12" db="EMBL/GenBank/DDBJ databases">
        <title>Enterovibrio ZSDZ35 sp. nov. and Enterovibrio ZSDZ42 sp. nov., isolated from coastal seawater in Qingdao.</title>
        <authorList>
            <person name="Zhang P."/>
        </authorList>
    </citation>
    <scope>NUCLEOTIDE SEQUENCE</scope>
    <source>
        <strain evidence="1">ZSDZ35</strain>
    </source>
</reference>
<dbReference type="Gene3D" id="3.40.50.1000">
    <property type="entry name" value="HAD superfamily/HAD-like"/>
    <property type="match status" value="1"/>
</dbReference>
<dbReference type="EMBL" id="JAJUBB010000002">
    <property type="protein sequence ID" value="MDD1780217.1"/>
    <property type="molecule type" value="Genomic_DNA"/>
</dbReference>
<dbReference type="NCBIfam" id="TIGR01509">
    <property type="entry name" value="HAD-SF-IA-v3"/>
    <property type="match status" value="1"/>
</dbReference>
<dbReference type="PANTHER" id="PTHR43611:SF3">
    <property type="entry name" value="FLAVIN MONONUCLEOTIDE HYDROLASE 1, CHLOROPLATIC"/>
    <property type="match status" value="1"/>
</dbReference>
<dbReference type="SUPFAM" id="SSF56784">
    <property type="entry name" value="HAD-like"/>
    <property type="match status" value="1"/>
</dbReference>
<proteinExistence type="predicted"/>
<keyword evidence="2" id="KW-1185">Reference proteome</keyword>
<dbReference type="SFLD" id="SFLDG01129">
    <property type="entry name" value="C1.5:_HAD__Beta-PGM__Phosphata"/>
    <property type="match status" value="1"/>
</dbReference>
<sequence>MPSREIKNIIFDIGNVMVRWSPAEIARLTFGDDEQSRHKAETIFRSDTWLALNRGELTESEAKADIIALSGISETEADALFYYIKETQIVLYGSVQLLKAAKSAGYKVFALTDNVHEIVSHLQTRYDFWALFDGEVVSAEEGCLKPCADIFNRLAEKYGVTPEESVFLDDVQQNVDGAKAVGFEAIVFVNTTQARRALSTLGVML</sequence>
<dbReference type="SFLD" id="SFLDS00003">
    <property type="entry name" value="Haloacid_Dehalogenase"/>
    <property type="match status" value="1"/>
</dbReference>
<dbReference type="Pfam" id="PF00702">
    <property type="entry name" value="Hydrolase"/>
    <property type="match status" value="1"/>
</dbReference>
<dbReference type="PANTHER" id="PTHR43611">
    <property type="entry name" value="ALPHA-D-GLUCOSE 1-PHOSPHATE PHOSPHATASE"/>
    <property type="match status" value="1"/>
</dbReference>
<comment type="caution">
    <text evidence="1">The sequence shown here is derived from an EMBL/GenBank/DDBJ whole genome shotgun (WGS) entry which is preliminary data.</text>
</comment>
<dbReference type="InterPro" id="IPR023214">
    <property type="entry name" value="HAD_sf"/>
</dbReference>
<dbReference type="InterPro" id="IPR036412">
    <property type="entry name" value="HAD-like_sf"/>
</dbReference>
<dbReference type="InterPro" id="IPR006439">
    <property type="entry name" value="HAD-SF_hydro_IA"/>
</dbReference>
<evidence type="ECO:0000313" key="1">
    <source>
        <dbReference type="EMBL" id="MDD1780217.1"/>
    </source>
</evidence>
<name>A0ABT5QGY6_9GAMM</name>
<accession>A0ABT5QGY6</accession>
<evidence type="ECO:0000313" key="2">
    <source>
        <dbReference type="Proteomes" id="UP001149821"/>
    </source>
</evidence>
<dbReference type="RefSeq" id="WP_274140191.1">
    <property type="nucleotide sequence ID" value="NZ_JAJUBB010000002.1"/>
</dbReference>
<dbReference type="Proteomes" id="UP001149821">
    <property type="component" value="Unassembled WGS sequence"/>
</dbReference>
<organism evidence="1 2">
    <name type="scientific">Enterovibrio qingdaonensis</name>
    <dbReference type="NCBI Taxonomy" id="2899818"/>
    <lineage>
        <taxon>Bacteria</taxon>
        <taxon>Pseudomonadati</taxon>
        <taxon>Pseudomonadota</taxon>
        <taxon>Gammaproteobacteria</taxon>
        <taxon>Vibrionales</taxon>
        <taxon>Vibrionaceae</taxon>
        <taxon>Enterovibrio</taxon>
    </lineage>
</organism>
<protein>
    <submittedName>
        <fullName evidence="1">HAD family phosphatase</fullName>
    </submittedName>
</protein>